<feature type="compositionally biased region" description="Basic and acidic residues" evidence="1">
    <location>
        <begin position="197"/>
        <end position="216"/>
    </location>
</feature>
<evidence type="ECO:0000313" key="3">
    <source>
        <dbReference type="EMBL" id="TLK20528.1"/>
    </source>
</evidence>
<feature type="region of interest" description="Disordered" evidence="1">
    <location>
        <begin position="1"/>
        <end position="23"/>
    </location>
</feature>
<dbReference type="EMBL" id="VBRC01000029">
    <property type="protein sequence ID" value="TLK20528.1"/>
    <property type="molecule type" value="Genomic_DNA"/>
</dbReference>
<feature type="region of interest" description="Disordered" evidence="1">
    <location>
        <begin position="197"/>
        <end position="238"/>
    </location>
</feature>
<sequence>MKHNSTNAAQRGENPHTLPAIVSHISPKGPRVVLADGRAVTVEDRNRDSGRKRYRLAIPRYAAALKRFGPDAVVYEYCLTFPAHLDVLDHEDTEHMEDTIRALAPDAFLKVEDSRTPSPLPFDPHGHFVSTVLLPDMPGLWRYPDPLDVLDMVPSSDTHRTLFGFFCYVAKPVLGGAERPTPEDCGRFTPDELARHEMAAQDRTDAARKRAQERGFKALPDSSGWVTGGKKRKGKRAA</sequence>
<accession>A0AAJ5K337</accession>
<protein>
    <submittedName>
        <fullName evidence="3">Uncharacterized protein</fullName>
    </submittedName>
</protein>
<evidence type="ECO:0000313" key="4">
    <source>
        <dbReference type="Proteomes" id="UP000308000"/>
    </source>
</evidence>
<dbReference type="EMBL" id="JACHFV010000029">
    <property type="protein sequence ID" value="MBB5297487.1"/>
    <property type="molecule type" value="Genomic_DNA"/>
</dbReference>
<keyword evidence="5" id="KW-1185">Reference proteome</keyword>
<reference evidence="3 4" key="1">
    <citation type="submission" date="2019-04" db="EMBL/GenBank/DDBJ databases">
        <title>Deinococcus metalilatus MA1002 mutant No.5.</title>
        <authorList>
            <person name="Park W."/>
            <person name="Park C."/>
        </authorList>
    </citation>
    <scope>NUCLEOTIDE SEQUENCE [LARGE SCALE GENOMIC DNA]</scope>
    <source>
        <strain evidence="3 4">MA1002-m5</strain>
    </source>
</reference>
<dbReference type="AlphaFoldDB" id="A0AAJ5K337"/>
<feature type="compositionally biased region" description="Basic residues" evidence="1">
    <location>
        <begin position="229"/>
        <end position="238"/>
    </location>
</feature>
<gene>
    <name evidence="3" type="ORF">FCS05_20085</name>
    <name evidence="2" type="ORF">HNQ10_004360</name>
</gene>
<organism evidence="3 4">
    <name type="scientific">Deinococcus metallilatus</name>
    <dbReference type="NCBI Taxonomy" id="1211322"/>
    <lineage>
        <taxon>Bacteria</taxon>
        <taxon>Thermotogati</taxon>
        <taxon>Deinococcota</taxon>
        <taxon>Deinococci</taxon>
        <taxon>Deinococcales</taxon>
        <taxon>Deinococcaceae</taxon>
        <taxon>Deinococcus</taxon>
    </lineage>
</organism>
<reference evidence="2 5" key="2">
    <citation type="submission" date="2020-08" db="EMBL/GenBank/DDBJ databases">
        <title>Genomic Encyclopedia of Type Strains, Phase IV (KMG-IV): sequencing the most valuable type-strain genomes for metagenomic binning, comparative biology and taxonomic classification.</title>
        <authorList>
            <person name="Goeker M."/>
        </authorList>
    </citation>
    <scope>NUCLEOTIDE SEQUENCE [LARGE SCALE GENOMIC DNA]</scope>
    <source>
        <strain evidence="2 5">DSM 105434</strain>
    </source>
</reference>
<evidence type="ECO:0000313" key="2">
    <source>
        <dbReference type="EMBL" id="MBB5297487.1"/>
    </source>
</evidence>
<name>A0AAJ5K337_9DEIO</name>
<evidence type="ECO:0000256" key="1">
    <source>
        <dbReference type="SAM" id="MobiDB-lite"/>
    </source>
</evidence>
<dbReference type="RefSeq" id="WP_129120540.1">
    <property type="nucleotide sequence ID" value="NZ_JACHFV010000029.1"/>
</dbReference>
<dbReference type="Proteomes" id="UP000536909">
    <property type="component" value="Unassembled WGS sequence"/>
</dbReference>
<comment type="caution">
    <text evidence="3">The sequence shown here is derived from an EMBL/GenBank/DDBJ whole genome shotgun (WGS) entry which is preliminary data.</text>
</comment>
<evidence type="ECO:0000313" key="5">
    <source>
        <dbReference type="Proteomes" id="UP000536909"/>
    </source>
</evidence>
<proteinExistence type="predicted"/>
<dbReference type="Proteomes" id="UP000308000">
    <property type="component" value="Unassembled WGS sequence"/>
</dbReference>